<dbReference type="STRING" id="262004.SAMN04489796_1011395"/>
<protein>
    <submittedName>
        <fullName evidence="1">Uncharacterized protein</fullName>
    </submittedName>
</protein>
<dbReference type="AlphaFoldDB" id="A0A1G7ZPK3"/>
<evidence type="ECO:0000313" key="1">
    <source>
        <dbReference type="EMBL" id="SDH10476.1"/>
    </source>
</evidence>
<proteinExistence type="predicted"/>
<evidence type="ECO:0000313" key="2">
    <source>
        <dbReference type="Proteomes" id="UP000199492"/>
    </source>
</evidence>
<dbReference type="OrthoDB" id="9777694at2"/>
<sequence length="372" mass="44779">MSETNKVIKLSRKELYDLVWSKPVSKIIQEYPIKITAFKRLCKENNIPLPKNGYWVKLKHHKKVEIIPLPKMDKENVTIFLLVKGLELSENNLLIQEIKDDKSLTSSVSKKLFKPDEIVIRTRDYYSKRRKTRYPRSTKIPKEGIFSLNVSEAVEKRAFRFIDALIKLVRKRGHDLKIITGHKYYNYNGTKLIVFGEDFDIRLREVNKRVIEENERGWKESKYFPTGKLCLKIDEYPRYEWTDTKTKTLEDKLPNILAYFELRSKREKEERIEREIRHKEYERKKRIEEEFNAKRKKELEAFKSVIDHSSRWQKAMDLRNYIQTIESNAIKNGKLTQELKDWLQWIKDKADWYDPLIEKEDELFRGVDRDSI</sequence>
<dbReference type="RefSeq" id="WP_092466824.1">
    <property type="nucleotide sequence ID" value="NZ_FNCZ01000001.1"/>
</dbReference>
<keyword evidence="2" id="KW-1185">Reference proteome</keyword>
<dbReference type="Proteomes" id="UP000199492">
    <property type="component" value="Unassembled WGS sequence"/>
</dbReference>
<gene>
    <name evidence="1" type="ORF">SAMN04489796_1011395</name>
</gene>
<reference evidence="2" key="1">
    <citation type="submission" date="2016-10" db="EMBL/GenBank/DDBJ databases">
        <authorList>
            <person name="Varghese N."/>
            <person name="Submissions S."/>
        </authorList>
    </citation>
    <scope>NUCLEOTIDE SEQUENCE [LARGE SCALE GENOMIC DNA]</scope>
    <source>
        <strain evidence="2">DSM 15363</strain>
    </source>
</reference>
<organism evidence="1 2">
    <name type="scientific">Winogradskyella thalassocola</name>
    <dbReference type="NCBI Taxonomy" id="262004"/>
    <lineage>
        <taxon>Bacteria</taxon>
        <taxon>Pseudomonadati</taxon>
        <taxon>Bacteroidota</taxon>
        <taxon>Flavobacteriia</taxon>
        <taxon>Flavobacteriales</taxon>
        <taxon>Flavobacteriaceae</taxon>
        <taxon>Winogradskyella</taxon>
    </lineage>
</organism>
<name>A0A1G7ZPK3_9FLAO</name>
<dbReference type="EMBL" id="FNCZ01000001">
    <property type="protein sequence ID" value="SDH10476.1"/>
    <property type="molecule type" value="Genomic_DNA"/>
</dbReference>
<accession>A0A1G7ZPK3</accession>